<dbReference type="GO" id="GO:0003682">
    <property type="term" value="F:chromatin binding"/>
    <property type="evidence" value="ECO:0007669"/>
    <property type="project" value="TreeGrafter"/>
</dbReference>
<feature type="compositionally biased region" description="Low complexity" evidence="2">
    <location>
        <begin position="187"/>
        <end position="233"/>
    </location>
</feature>
<dbReference type="GO" id="GO:0071169">
    <property type="term" value="P:establishment of protein localization to chromatin"/>
    <property type="evidence" value="ECO:0007669"/>
    <property type="project" value="TreeGrafter"/>
</dbReference>
<dbReference type="InterPro" id="IPR033031">
    <property type="entry name" value="Scc2/Nipped-B"/>
</dbReference>
<feature type="region of interest" description="Disordered" evidence="2">
    <location>
        <begin position="1"/>
        <end position="233"/>
    </location>
</feature>
<dbReference type="GO" id="GO:0034087">
    <property type="term" value="P:establishment of mitotic sister chromatid cohesion"/>
    <property type="evidence" value="ECO:0007669"/>
    <property type="project" value="TreeGrafter"/>
</dbReference>
<feature type="compositionally biased region" description="Polar residues" evidence="2">
    <location>
        <begin position="854"/>
        <end position="864"/>
    </location>
</feature>
<feature type="compositionally biased region" description="Acidic residues" evidence="2">
    <location>
        <begin position="2007"/>
        <end position="2025"/>
    </location>
</feature>
<feature type="region of interest" description="Disordered" evidence="2">
    <location>
        <begin position="854"/>
        <end position="886"/>
    </location>
</feature>
<protein>
    <recommendedName>
        <fullName evidence="1">Sister chromatid cohesion protein</fullName>
    </recommendedName>
</protein>
<dbReference type="Proteomes" id="UP001375240">
    <property type="component" value="Unassembled WGS sequence"/>
</dbReference>
<dbReference type="PANTHER" id="PTHR21704:SF18">
    <property type="entry name" value="NIPPED-B-LIKE PROTEIN"/>
    <property type="match status" value="1"/>
</dbReference>
<feature type="compositionally biased region" description="Low complexity" evidence="2">
    <location>
        <begin position="91"/>
        <end position="106"/>
    </location>
</feature>
<dbReference type="Pfam" id="PF12830">
    <property type="entry name" value="Nipped-B_C"/>
    <property type="match status" value="1"/>
</dbReference>
<feature type="compositionally biased region" description="Low complexity" evidence="2">
    <location>
        <begin position="7"/>
        <end position="27"/>
    </location>
</feature>
<dbReference type="GO" id="GO:1990414">
    <property type="term" value="P:replication-born double-strand break repair via sister chromatid exchange"/>
    <property type="evidence" value="ECO:0007669"/>
    <property type="project" value="TreeGrafter"/>
</dbReference>
<comment type="similarity">
    <text evidence="1">Belongs to the SCC2/Nipped-B family.</text>
</comment>
<feature type="compositionally biased region" description="Low complexity" evidence="2">
    <location>
        <begin position="70"/>
        <end position="80"/>
    </location>
</feature>
<dbReference type="GO" id="GO:0140588">
    <property type="term" value="P:chromatin looping"/>
    <property type="evidence" value="ECO:0007669"/>
    <property type="project" value="InterPro"/>
</dbReference>
<proteinExistence type="inferred from homology"/>
<feature type="domain" description="Sister chromatid cohesion C-terminal" evidence="3">
    <location>
        <begin position="1692"/>
        <end position="1874"/>
    </location>
</feature>
<dbReference type="GO" id="GO:0090694">
    <property type="term" value="C:Scc2-Scc4 cohesin loading complex"/>
    <property type="evidence" value="ECO:0007669"/>
    <property type="project" value="TreeGrafter"/>
</dbReference>
<dbReference type="EMBL" id="JAVHNQ010000015">
    <property type="protein sequence ID" value="KAK6332305.1"/>
    <property type="molecule type" value="Genomic_DNA"/>
</dbReference>
<evidence type="ECO:0000256" key="2">
    <source>
        <dbReference type="SAM" id="MobiDB-lite"/>
    </source>
</evidence>
<name>A0AAV9U398_9PEZI</name>
<dbReference type="SUPFAM" id="SSF48371">
    <property type="entry name" value="ARM repeat"/>
    <property type="match status" value="1"/>
</dbReference>
<evidence type="ECO:0000313" key="5">
    <source>
        <dbReference type="Proteomes" id="UP001375240"/>
    </source>
</evidence>
<comment type="subcellular location">
    <subcellularLocation>
        <location evidence="1">Nucleus</location>
    </subcellularLocation>
</comment>
<dbReference type="CDD" id="cd23958">
    <property type="entry name" value="SCC2"/>
    <property type="match status" value="1"/>
</dbReference>
<comment type="caution">
    <text evidence="4">The sequence shown here is derived from an EMBL/GenBank/DDBJ whole genome shotgun (WGS) entry which is preliminary data.</text>
</comment>
<dbReference type="Pfam" id="PF20168">
    <property type="entry name" value="PDS5"/>
    <property type="match status" value="1"/>
</dbReference>
<sequence>MDGYNRGYPGYQPQPPQQLYGGSSSGRSDGGGRNLNPPQPPSHPPAQAFYGSQHAGFTYNFNYMPPPISSPASSHPPYSSRMQLPPMQQHPAYPGSSSASPSSASISGGGGYSIMNPSPTHTHQTQPPPHRHQQPLHSSPAPAVRVNNHNLPSLGYSPSPASSQSPRYINPAALHPPVHSHRPSPSPSSSAPTPRHGSQPSSQPNSRSNPVPSSSSMSGYINPSSQSSSNRISAPTNLDETLQYTPLSVLPFHGCIIPSPTIDASALAAQSEAIGHKLLHDINRLDPMSKRFRNAVNDIAGSVQTISRDKKLQLEFKKSKASSAASNTGKFPLDSLLQNSKLGVLEKVVLNKLPAYDQIPSNLKPAEDSLPTSDGNISSHSSHSKPHKTPSKPSAAASAPDKTPAASKSNFYIAIPSISAPPPPGRESNGYDPAITPSKSERQPDATPTSRVKALPEDHHPTGQVLAAVILPPPKQGFTPADYTTHEEADAKILVSKDFKARKRRKIGDSEDHEALIASVDTRHKAESAVNAFQNLLISLFEAEDNLQPDTSGNVAGISSGVFIPPGALGYSPETTGQCFSLGIQVKLDHAIRQVNLYNRLDKMELDDLLRMLKCCDNTLKAAENLDVKVGKTVTDEAESDSIVSEYDRRIAFADNSVKTCRTILRVMNGGRQEKQIYSEELLLSIHNVIKNLLEGSVLPLIALRSEKDEAFKTAMSKKKLLRELLQDIIKVIRLLTQLLSTQEVTEDFLIKMLYTSVPLVFIDNATNDKESIFGVNKVENLRLAAMNTLAKIFARYPDQGDAIINEVLSNLEKLPVSRQSAKNFKLPEGGSIQLISAFMMNLVQSAGTYQDRAATSTGHNVPDTSDDEMVNGHPEAGKQPNPDSRARDAVVVMQKLEQVSDSYLKTAQQRTAYVTHYIVSKALVTAKSSEGNSRNLLDLIVEDFIQVLGYPEWPAAEMFLKTICIRMIRTVDDPKSSVPAKSAALELLGKLGSCINDLFTHLKDLHRNHSVSGSIDGMLSILTENYLTFHQNTENKTGNEIKEERDEVLRKMVLWKGPFRLILEHLWEKDQKPDADNLQTAWGFFASVWASRIIPSFEQTVETDASFASDVAHVADNLRKMITEKAWYDEEDEVDAYRRVAPTSMQIRQAYLLIILASDFCSHSRLILARLIFSIDGEQTSARSKGLKALMNLVEKDTSILEDRGLIPTLLGRCKDASPQVRDSALDIIGRCLTLKPDLEARVLPTICTRAHDTNVPLRKRAIKLLRDIYPSTKIPEHKVDIAKCLLMRVGDHEASVAEQARKSFEELWINQSFPQLKDGEDGELSLKGKLIIKERVGIITKVVTTNDKLDAPLSNLIHFFLDPENKQVEQNSKVCRLMVRALFDDLIDSAGNDDDKLRRQSIMRTLVVFARASANLFRVDQLDLLKPYIKDLSSADDMSIYRSAIVIFRCVLPGLSTAHSKFLEDVATALLSNVSKLPMTELQEAIFCLSEINKSYDISVRLQSVFCSSLNILKPHFQADTRALDPPVQRKIARLICIVGLVGSYCPLEKYSRDIRLRLAKVGLAIKSPTIAEFIVDTMLGFAKETAEPSIRKAALDAVGNVAKSYPDQYMRSSVTSAFEKVLQSDEKEFKSLILKSLFDFLSAEEKSSEEALKKGKAPAASKESIAAAEYDPGRLTGASTATSRDGVSTALAQTFLHYIVKIALSSVDDYGFAAVELTGSVLRQGLVHPKECTPALVALGTCPDVRIQNVAFRELKTLAQKHESIVERAYMDGFRLAFNYQLEVIHSEDGADDTTFTSKLGNLYALTVTSRKVKKKFLGNLLNALEFEPLKLQVSAVPSHLTYARFILQNLAYFDYVSIEDVHQVASGLEKLVGNIGATVVHQIETDIHQISLENAEPKPVDPLVKRRLCMASVILTMSWSTRTYLRKLYSVTAESIARKDKSGSKELTKAPTKAVGMTGRPLWDEMGELIETLDTDQGIENQLREFVELLTVDNEFKRIAEHEDDDLFGGGGDGDDDDDLGGTEATPHRGRGRPKKRKTGGTPPPTKAKRRKKKGEGSPGNDDGDDD</sequence>
<keyword evidence="1" id="KW-0677">Repeat</keyword>
<feature type="compositionally biased region" description="Basic residues" evidence="2">
    <location>
        <begin position="2032"/>
        <end position="2043"/>
    </location>
</feature>
<feature type="compositionally biased region" description="Low complexity" evidence="2">
    <location>
        <begin position="391"/>
        <end position="418"/>
    </location>
</feature>
<reference evidence="4 5" key="1">
    <citation type="submission" date="2019-10" db="EMBL/GenBank/DDBJ databases">
        <authorList>
            <person name="Palmer J.M."/>
        </authorList>
    </citation>
    <scope>NUCLEOTIDE SEQUENCE [LARGE SCALE GENOMIC DNA]</scope>
    <source>
        <strain evidence="4 5">TWF696</strain>
    </source>
</reference>
<accession>A0AAV9U398</accession>
<dbReference type="InterPro" id="IPR016024">
    <property type="entry name" value="ARM-type_fold"/>
</dbReference>
<feature type="region of interest" description="Disordered" evidence="2">
    <location>
        <begin position="359"/>
        <end position="459"/>
    </location>
</feature>
<dbReference type="InterPro" id="IPR011989">
    <property type="entry name" value="ARM-like"/>
</dbReference>
<dbReference type="PANTHER" id="PTHR21704">
    <property type="entry name" value="NIPPED-B-LIKE PROTEIN DELANGIN SCC2-RELATED"/>
    <property type="match status" value="1"/>
</dbReference>
<evidence type="ECO:0000256" key="1">
    <source>
        <dbReference type="RuleBase" id="RU364107"/>
    </source>
</evidence>
<dbReference type="GO" id="GO:0010468">
    <property type="term" value="P:regulation of gene expression"/>
    <property type="evidence" value="ECO:0007669"/>
    <property type="project" value="InterPro"/>
</dbReference>
<dbReference type="InterPro" id="IPR024986">
    <property type="entry name" value="Nipped-B_C"/>
</dbReference>
<feature type="region of interest" description="Disordered" evidence="2">
    <location>
        <begin position="2007"/>
        <end position="2071"/>
    </location>
</feature>
<evidence type="ECO:0000313" key="4">
    <source>
        <dbReference type="EMBL" id="KAK6332305.1"/>
    </source>
</evidence>
<keyword evidence="1" id="KW-0131">Cell cycle</keyword>
<feature type="compositionally biased region" description="Low complexity" evidence="2">
    <location>
        <begin position="113"/>
        <end position="125"/>
    </location>
</feature>
<keyword evidence="5" id="KW-1185">Reference proteome</keyword>
<gene>
    <name evidence="4" type="primary">SCC2</name>
    <name evidence="4" type="ORF">TWF696_003025</name>
</gene>
<evidence type="ECO:0000259" key="3">
    <source>
        <dbReference type="Pfam" id="PF12830"/>
    </source>
</evidence>
<organism evidence="4 5">
    <name type="scientific">Orbilia brochopaga</name>
    <dbReference type="NCBI Taxonomy" id="3140254"/>
    <lineage>
        <taxon>Eukaryota</taxon>
        <taxon>Fungi</taxon>
        <taxon>Dikarya</taxon>
        <taxon>Ascomycota</taxon>
        <taxon>Pezizomycotina</taxon>
        <taxon>Orbiliomycetes</taxon>
        <taxon>Orbiliales</taxon>
        <taxon>Orbiliaceae</taxon>
        <taxon>Orbilia</taxon>
    </lineage>
</organism>
<dbReference type="GO" id="GO:0061775">
    <property type="term" value="F:cohesin loader activity"/>
    <property type="evidence" value="ECO:0007669"/>
    <property type="project" value="InterPro"/>
</dbReference>
<keyword evidence="1" id="KW-0539">Nucleus</keyword>
<dbReference type="Gene3D" id="1.25.10.10">
    <property type="entry name" value="Leucine-rich Repeat Variant"/>
    <property type="match status" value="2"/>
</dbReference>